<proteinExistence type="predicted"/>
<evidence type="ECO:0000313" key="1">
    <source>
        <dbReference type="EMBL" id="XCD17036.1"/>
    </source>
</evidence>
<gene>
    <name evidence="1" type="ORF">PG915_05785</name>
</gene>
<accession>A0AAU8BNB7</accession>
<organism evidence="1">
    <name type="scientific">Vibrio chaetopteri</name>
    <dbReference type="NCBI Taxonomy" id="3016528"/>
    <lineage>
        <taxon>Bacteria</taxon>
        <taxon>Pseudomonadati</taxon>
        <taxon>Pseudomonadota</taxon>
        <taxon>Gammaproteobacteria</taxon>
        <taxon>Vibrionales</taxon>
        <taxon>Vibrionaceae</taxon>
        <taxon>Vibrio</taxon>
    </lineage>
</organism>
<protein>
    <submittedName>
        <fullName evidence="1">Uncharacterized protein</fullName>
    </submittedName>
</protein>
<reference evidence="1" key="1">
    <citation type="submission" date="2023-01" db="EMBL/GenBank/DDBJ databases">
        <title>Vibrio sp. CB1-14 genome sequencing.</title>
        <authorList>
            <person name="Otstavnykh N."/>
            <person name="Isaeva M."/>
            <person name="Meleshko D."/>
        </authorList>
    </citation>
    <scope>NUCLEOTIDE SEQUENCE</scope>
    <source>
        <strain evidence="1">CB1-14</strain>
    </source>
</reference>
<dbReference type="RefSeq" id="WP_353498255.1">
    <property type="nucleotide sequence ID" value="NZ_CP115920.1"/>
</dbReference>
<sequence length="84" mass="9398">MNNNNTHLTLEMIDGAIAKVESANHVSLEGLKTLLSLQPEQTVEMFGAMRALESIDDRYKQLMTKYPQLLDNAQHVLETSILLG</sequence>
<dbReference type="KEGG" id="vck:PG915_05785"/>
<name>A0AAU8BNB7_9VIBR</name>
<dbReference type="AlphaFoldDB" id="A0AAU8BNB7"/>
<dbReference type="EMBL" id="CP115920">
    <property type="protein sequence ID" value="XCD17036.1"/>
    <property type="molecule type" value="Genomic_DNA"/>
</dbReference>